<keyword evidence="1" id="KW-0645">Protease</keyword>
<evidence type="ECO:0000313" key="1">
    <source>
        <dbReference type="EMBL" id="MBK1866365.1"/>
    </source>
</evidence>
<keyword evidence="2" id="KW-1185">Reference proteome</keyword>
<keyword evidence="1" id="KW-0378">Hydrolase</keyword>
<dbReference type="Proteomes" id="UP000616151">
    <property type="component" value="Unassembled WGS sequence"/>
</dbReference>
<evidence type="ECO:0000313" key="2">
    <source>
        <dbReference type="Proteomes" id="UP000616151"/>
    </source>
</evidence>
<keyword evidence="1" id="KW-0031">Aminopeptidase</keyword>
<reference evidence="1" key="1">
    <citation type="submission" date="2021-01" db="EMBL/GenBank/DDBJ databases">
        <authorList>
            <person name="Sun Q."/>
        </authorList>
    </citation>
    <scope>NUCLEOTIDE SEQUENCE</scope>
    <source>
        <strain evidence="1">YIM B02566</strain>
    </source>
</reference>
<organism evidence="1 2">
    <name type="scientific">Taklimakanibacter albus</name>
    <dbReference type="NCBI Taxonomy" id="2800327"/>
    <lineage>
        <taxon>Bacteria</taxon>
        <taxon>Pseudomonadati</taxon>
        <taxon>Pseudomonadota</taxon>
        <taxon>Alphaproteobacteria</taxon>
        <taxon>Hyphomicrobiales</taxon>
        <taxon>Aestuariivirgaceae</taxon>
        <taxon>Taklimakanibacter</taxon>
    </lineage>
</organism>
<protein>
    <submittedName>
        <fullName evidence="1">Aminopeptidase P family protein</fullName>
    </submittedName>
</protein>
<dbReference type="EMBL" id="JAENHL010000006">
    <property type="protein sequence ID" value="MBK1866365.1"/>
    <property type="molecule type" value="Genomic_DNA"/>
</dbReference>
<comment type="caution">
    <text evidence="1">The sequence shown here is derived from an EMBL/GenBank/DDBJ whole genome shotgun (WGS) entry which is preliminary data.</text>
</comment>
<accession>A0ACC5R159</accession>
<name>A0ACC5R159_9HYPH</name>
<proteinExistence type="predicted"/>
<gene>
    <name evidence="1" type="ORF">JHL16_08380</name>
</gene>
<sequence length="408" mass="45779">MDMNIRSRVDWEQPFPPEEFAERRAKVKKALEQAGYDGIVITAPRDYHYLTGHDHIWQYRHAVVGLYFDTASGSYVFFDNTSHKVLISNTPEIKDIWYHSRSIPATEQTKELAGKILAHGWGRGKIAIQSWGYGGHPDHVRAIGKYLAEAGATVVEDSDIIEDVRLYKSPREVAVVREAAKITLATMEKARDFLRVGVAETEIDAVICYELMKRGGGHPGIRTMIGSGPRSGCHHAPASHRRLKSGDVVHLDFSASLHRYHVNLSRSFAMGEIDKRWHDLFDRSAGCSDAIVKGVRPGDPFSKVQEAADAFIAKSGVDRAKYEWFIGGYTLGIAFPPDWVHRHRPNPFEPTNDPVMKPGMVFNFEVQYDVFEDWPGGSGAGWIDSYLMTDKGLEILTEMPRNLVVVGK</sequence>